<protein>
    <recommendedName>
        <fullName evidence="1">AAA+ ATPase domain-containing protein</fullName>
    </recommendedName>
</protein>
<dbReference type="InterPro" id="IPR027417">
    <property type="entry name" value="P-loop_NTPase"/>
</dbReference>
<dbReference type="KEGG" id="seds:AAY24_12505"/>
<reference evidence="2 3" key="1">
    <citation type="journal article" date="2015" name="Genome Announc.">
        <title>Complete Genome Sequence of Sedimenticola thiotaurini Strain SIP-G1, a Polyphosphate- and Polyhydroxyalkanoate-Accumulating Sulfur-Oxidizing Gammaproteobacterium Isolated from Salt Marsh Sediments.</title>
        <authorList>
            <person name="Flood B.E."/>
            <person name="Jones D.S."/>
            <person name="Bailey J.V."/>
        </authorList>
    </citation>
    <scope>NUCLEOTIDE SEQUENCE [LARGE SCALE GENOMIC DNA]</scope>
    <source>
        <strain evidence="2 3">SIP-G1</strain>
    </source>
</reference>
<dbReference type="SMART" id="SM00382">
    <property type="entry name" value="AAA"/>
    <property type="match status" value="1"/>
</dbReference>
<organism evidence="2 3">
    <name type="scientific">Sedimenticola thiotaurini</name>
    <dbReference type="NCBI Taxonomy" id="1543721"/>
    <lineage>
        <taxon>Bacteria</taxon>
        <taxon>Pseudomonadati</taxon>
        <taxon>Pseudomonadota</taxon>
        <taxon>Gammaproteobacteria</taxon>
        <taxon>Chromatiales</taxon>
        <taxon>Sedimenticolaceae</taxon>
        <taxon>Sedimenticola</taxon>
    </lineage>
</organism>
<feature type="domain" description="AAA+ ATPase" evidence="1">
    <location>
        <begin position="446"/>
        <end position="615"/>
    </location>
</feature>
<gene>
    <name evidence="2" type="ORF">AAY24_12505</name>
</gene>
<dbReference type="AlphaFoldDB" id="A0A0F7K360"/>
<dbReference type="SUPFAM" id="SSF52540">
    <property type="entry name" value="P-loop containing nucleoside triphosphate hydrolases"/>
    <property type="match status" value="1"/>
</dbReference>
<evidence type="ECO:0000313" key="2">
    <source>
        <dbReference type="EMBL" id="AKH22252.1"/>
    </source>
</evidence>
<keyword evidence="3" id="KW-1185">Reference proteome</keyword>
<dbReference type="Proteomes" id="UP000034410">
    <property type="component" value="Chromosome"/>
</dbReference>
<evidence type="ECO:0000313" key="3">
    <source>
        <dbReference type="Proteomes" id="UP000034410"/>
    </source>
</evidence>
<dbReference type="InterPro" id="IPR003593">
    <property type="entry name" value="AAA+_ATPase"/>
</dbReference>
<name>A0A0F7K360_9GAMM</name>
<evidence type="ECO:0000259" key="1">
    <source>
        <dbReference type="SMART" id="SM00382"/>
    </source>
</evidence>
<sequence>MKKVLESINPAERRPDWLAGLEQFLADIQQADLESRKTKQFHQRIWEDNPVSSVGMGTVDISAAIDDPGFRAWLAEESFKPLGDTSQARIARLRALYDEIVERLKAFSNRTPHVKIFRVLAALFPRYITTVADRQKALACHRALFGKRKKPGAVQRQVEIRERIDQLLGPYGDTPEELAARMTYGWFIYVDYADTQHGSPPDDTKIVQDPDLKPLPAAQRRKGLTSIRGGLDTLASALSFVMEGVTREDLLDFLRAEFPDHRDSSLRTLINILKNEFYVIQEVDGVVSPTPRGELFIETGEAEELIPPLLTRILGVDHVLVALAKEPLSTGELLALLKQVNPGWTSDFAPRAMLKWLRDFGLMQVDGLGVYSLTGSGQSWAGEIKWQPECLEPLDNGEVIDTPLTEAQLDVGQLDQGVLIEAVVQGAAFLPSLVQQLHIGLWANPRRHFAILAGLSGSGKTLLARRYASAIAAQFIDNPEKNVFIQAVQPGWYDPAPLFGYINPLMPDSYVRPPLLDFLLTAARHPDQPFTVILDEMNLSHPEQYFAPVLSSMESGERLRLHNEGDSFDGVPSTIAYPANVAFIGTVNMDETTHGLSDKVLDRAFTLEFWHVNLDDYPRWQNHGLNPADIAIVRACLGDLLQALAPERLHFGWRTVEDVLSYLALASQGNDFDLISALDDVVYARVLPKLRGSESNRLHEALQKTITVLQTHGLQRSRDKVKTLQADLTDTGMMRFWR</sequence>
<accession>A0A0F7K360</accession>
<dbReference type="PATRIC" id="fig|1543721.4.peg.2586"/>
<proteinExistence type="predicted"/>
<dbReference type="Gene3D" id="3.40.50.300">
    <property type="entry name" value="P-loop containing nucleotide triphosphate hydrolases"/>
    <property type="match status" value="1"/>
</dbReference>
<dbReference type="EMBL" id="CP011412">
    <property type="protein sequence ID" value="AKH22252.1"/>
    <property type="molecule type" value="Genomic_DNA"/>
</dbReference>